<evidence type="ECO:0000256" key="1">
    <source>
        <dbReference type="SAM" id="Phobius"/>
    </source>
</evidence>
<dbReference type="GO" id="GO:0071972">
    <property type="term" value="F:peptidoglycan L,D-transpeptidase activity"/>
    <property type="evidence" value="ECO:0007669"/>
    <property type="project" value="TreeGrafter"/>
</dbReference>
<dbReference type="Pfam" id="PF21922">
    <property type="entry name" value="PBP_dimer_2"/>
    <property type="match status" value="1"/>
</dbReference>
<dbReference type="InterPro" id="IPR001460">
    <property type="entry name" value="PCN-bd_Tpept"/>
</dbReference>
<dbReference type="EMBL" id="JAGSOJ010000001">
    <property type="protein sequence ID" value="MCM1988448.1"/>
    <property type="molecule type" value="Genomic_DNA"/>
</dbReference>
<keyword evidence="1" id="KW-0472">Membrane</keyword>
<evidence type="ECO:0000259" key="3">
    <source>
        <dbReference type="Pfam" id="PF21922"/>
    </source>
</evidence>
<proteinExistence type="predicted"/>
<dbReference type="AlphaFoldDB" id="A0A9J6NZ90"/>
<dbReference type="Pfam" id="PF00905">
    <property type="entry name" value="Transpeptidase"/>
    <property type="match status" value="1"/>
</dbReference>
<feature type="transmembrane region" description="Helical" evidence="1">
    <location>
        <begin position="9"/>
        <end position="30"/>
    </location>
</feature>
<dbReference type="PANTHER" id="PTHR30627">
    <property type="entry name" value="PEPTIDOGLYCAN D,D-TRANSPEPTIDASE"/>
    <property type="match status" value="1"/>
</dbReference>
<dbReference type="InterPro" id="IPR054120">
    <property type="entry name" value="PBPA_dimer"/>
</dbReference>
<dbReference type="SUPFAM" id="SSF56519">
    <property type="entry name" value="Penicillin binding protein dimerisation domain"/>
    <property type="match status" value="1"/>
</dbReference>
<dbReference type="InterPro" id="IPR036138">
    <property type="entry name" value="PBP_dimer_sf"/>
</dbReference>
<dbReference type="RefSeq" id="WP_250857315.1">
    <property type="nucleotide sequence ID" value="NZ_JAGSOJ010000001.1"/>
</dbReference>
<evidence type="ECO:0000313" key="4">
    <source>
        <dbReference type="EMBL" id="MCM1988448.1"/>
    </source>
</evidence>
<dbReference type="InterPro" id="IPR050515">
    <property type="entry name" value="Beta-lactam/transpept"/>
</dbReference>
<protein>
    <submittedName>
        <fullName evidence="4">Penicillin-binding protein 2</fullName>
    </submittedName>
</protein>
<feature type="domain" description="Penicillin binding protein A dimerisation" evidence="3">
    <location>
        <begin position="53"/>
        <end position="117"/>
    </location>
</feature>
<dbReference type="Proteomes" id="UP001056429">
    <property type="component" value="Unassembled WGS sequence"/>
</dbReference>
<dbReference type="PANTHER" id="PTHR30627:SF24">
    <property type="entry name" value="PENICILLIN-BINDING PROTEIN 4B"/>
    <property type="match status" value="1"/>
</dbReference>
<keyword evidence="1" id="KW-0812">Transmembrane</keyword>
<evidence type="ECO:0000313" key="5">
    <source>
        <dbReference type="Proteomes" id="UP001056429"/>
    </source>
</evidence>
<name>A0A9J6NZ90_9CLOT</name>
<organism evidence="4 5">
    <name type="scientific">Oceanirhabdus seepicola</name>
    <dbReference type="NCBI Taxonomy" id="2828781"/>
    <lineage>
        <taxon>Bacteria</taxon>
        <taxon>Bacillati</taxon>
        <taxon>Bacillota</taxon>
        <taxon>Clostridia</taxon>
        <taxon>Eubacteriales</taxon>
        <taxon>Clostridiaceae</taxon>
        <taxon>Oceanirhabdus</taxon>
    </lineage>
</organism>
<reference evidence="4" key="2">
    <citation type="submission" date="2021-04" db="EMBL/GenBank/DDBJ databases">
        <authorList>
            <person name="Dong X."/>
        </authorList>
    </citation>
    <scope>NUCLEOTIDE SEQUENCE</scope>
    <source>
        <strain evidence="4">ZWT</strain>
    </source>
</reference>
<dbReference type="SUPFAM" id="SSF56601">
    <property type="entry name" value="beta-lactamase/transpeptidase-like"/>
    <property type="match status" value="1"/>
</dbReference>
<reference evidence="4" key="1">
    <citation type="journal article" date="2021" name="mSystems">
        <title>Bacteria and Archaea Synergistically Convert Glycine Betaine to Biogenic Methane in the Formosa Cold Seep of the South China Sea.</title>
        <authorList>
            <person name="Li L."/>
            <person name="Zhang W."/>
            <person name="Zhang S."/>
            <person name="Song L."/>
            <person name="Sun Q."/>
            <person name="Zhang H."/>
            <person name="Xiang H."/>
            <person name="Dong X."/>
        </authorList>
    </citation>
    <scope>NUCLEOTIDE SEQUENCE</scope>
    <source>
        <strain evidence="4">ZWT</strain>
    </source>
</reference>
<dbReference type="GO" id="GO:0071555">
    <property type="term" value="P:cell wall organization"/>
    <property type="evidence" value="ECO:0007669"/>
    <property type="project" value="TreeGrafter"/>
</dbReference>
<evidence type="ECO:0000259" key="2">
    <source>
        <dbReference type="Pfam" id="PF00905"/>
    </source>
</evidence>
<accession>A0A9J6NZ90</accession>
<sequence>MKRKSMKNVLIVFLVLFILIISYIGFYYIFNGRDVVMSVYNNRLWSKRREVVRGNILDRDGKYLTESVVESGVNKLKYNGGKAFAHVLGYMDPVYGLTGLQNTYDLELMGERRGGIFSTFSKKENLNKGYDIKTTLNEKLQRRAFALMGKNRGAIIMMNPKSGEIYSMVSAPSYDPNYLQDNWKIISTDKNSPLINRAVSGMYPPASTFKIITAVAALEHIEGVEDYKVDDTGVLKYNGIDILTNYDSKPHGKIDIEEAFKISSNVYFGDLGLKLGNKKLKSTAERFHFNRNTPCDGIVIDNSSFPEVDYQEIGTLAQSAIGQSSILATPMEMLLTANVIANKGIMMRPFLVAEVIENNQVVKSFDSVKVERIISTKNAKLVKEYMKKTVEDGTGRAANILGLNVYGKTGTAEHENTPERPPHSWFVGFAGNEEPSISFVVLIEEGGVGGGRAATIARELVEYADKLGLIE</sequence>
<comment type="caution">
    <text evidence="4">The sequence shown here is derived from an EMBL/GenBank/DDBJ whole genome shotgun (WGS) entry which is preliminary data.</text>
</comment>
<keyword evidence="1" id="KW-1133">Transmembrane helix</keyword>
<dbReference type="Gene3D" id="3.90.1310.10">
    <property type="entry name" value="Penicillin-binding protein 2a (Domain 2)"/>
    <property type="match status" value="1"/>
</dbReference>
<dbReference type="Gene3D" id="3.40.710.10">
    <property type="entry name" value="DD-peptidase/beta-lactamase superfamily"/>
    <property type="match status" value="1"/>
</dbReference>
<dbReference type="InterPro" id="IPR012338">
    <property type="entry name" value="Beta-lactam/transpept-like"/>
</dbReference>
<feature type="domain" description="Penicillin-binding protein transpeptidase" evidence="2">
    <location>
        <begin position="153"/>
        <end position="461"/>
    </location>
</feature>
<gene>
    <name evidence="4" type="ORF">KDK92_01765</name>
</gene>
<keyword evidence="5" id="KW-1185">Reference proteome</keyword>
<dbReference type="GO" id="GO:0008658">
    <property type="term" value="F:penicillin binding"/>
    <property type="evidence" value="ECO:0007669"/>
    <property type="project" value="InterPro"/>
</dbReference>
<dbReference type="GO" id="GO:0005886">
    <property type="term" value="C:plasma membrane"/>
    <property type="evidence" value="ECO:0007669"/>
    <property type="project" value="TreeGrafter"/>
</dbReference>